<feature type="transmembrane region" description="Helical" evidence="1">
    <location>
        <begin position="38"/>
        <end position="56"/>
    </location>
</feature>
<accession>A0A5D6VI19</accession>
<name>A0A5D6VI19_9BACT</name>
<keyword evidence="4" id="KW-1185">Reference proteome</keyword>
<feature type="transmembrane region" description="Helical" evidence="1">
    <location>
        <begin position="77"/>
        <end position="97"/>
    </location>
</feature>
<dbReference type="GO" id="GO:0000155">
    <property type="term" value="F:phosphorelay sensor kinase activity"/>
    <property type="evidence" value="ECO:0007669"/>
    <property type="project" value="InterPro"/>
</dbReference>
<dbReference type="AlphaFoldDB" id="A0A5D6VI19"/>
<protein>
    <submittedName>
        <fullName evidence="3">Sensor protein lytS</fullName>
    </submittedName>
</protein>
<comment type="caution">
    <text evidence="3">The sequence shown here is derived from an EMBL/GenBank/DDBJ whole genome shotgun (WGS) entry which is preliminary data.</text>
</comment>
<dbReference type="PANTHER" id="PTHR34220:SF7">
    <property type="entry name" value="SENSOR HISTIDINE KINASE YPDA"/>
    <property type="match status" value="1"/>
</dbReference>
<dbReference type="Pfam" id="PF06580">
    <property type="entry name" value="His_kinase"/>
    <property type="match status" value="1"/>
</dbReference>
<keyword evidence="1" id="KW-0472">Membrane</keyword>
<keyword evidence="1" id="KW-0812">Transmembrane</keyword>
<dbReference type="InterPro" id="IPR050640">
    <property type="entry name" value="Bact_2-comp_sensor_kinase"/>
</dbReference>
<evidence type="ECO:0000259" key="2">
    <source>
        <dbReference type="Pfam" id="PF06580"/>
    </source>
</evidence>
<reference evidence="3 4" key="1">
    <citation type="submission" date="2019-08" db="EMBL/GenBank/DDBJ databases">
        <authorList>
            <person name="Seo M.-J."/>
        </authorList>
    </citation>
    <scope>NUCLEOTIDE SEQUENCE [LARGE SCALE GENOMIC DNA]</scope>
    <source>
        <strain evidence="3 4">KIGAM108</strain>
    </source>
</reference>
<dbReference type="EMBL" id="VTHL01000001">
    <property type="protein sequence ID" value="TYZ14439.1"/>
    <property type="molecule type" value="Genomic_DNA"/>
</dbReference>
<organism evidence="3 4">
    <name type="scientific">Hymenobacter lutimineralis</name>
    <dbReference type="NCBI Taxonomy" id="2606448"/>
    <lineage>
        <taxon>Bacteria</taxon>
        <taxon>Pseudomonadati</taxon>
        <taxon>Bacteroidota</taxon>
        <taxon>Cytophagia</taxon>
        <taxon>Cytophagales</taxon>
        <taxon>Hymenobacteraceae</taxon>
        <taxon>Hymenobacter</taxon>
    </lineage>
</organism>
<dbReference type="InterPro" id="IPR036890">
    <property type="entry name" value="HATPase_C_sf"/>
</dbReference>
<sequence>MLFSTRLRYIYMLGLGAYTFVNVLLMEALPFYGLPVNSGYVLVLFLVCVTLIWEGNRLIERGLPAVRRRLGLRLHPLLLSFLLSLPVTLVAVAGPALLLGRYVQPLPPAKFQLGLKLLLAVGFRINLFLNTINTAVYLLRELRQSQLEAEQFKKISLQAQFQSLKDQVNPHFLFNNLNVLSALLYQDVGQAAEFLQQLSKVYRYVLQNQEKEVVEVAAELEFMESYVYLLRARFRGSLRITISVADALRTRYTVPVALQMLLENALKHNISSRSRPLLIDVFTTPNQEQLVVRNTLQPKPAVEASTNLGLENIRRRYSFVSPHPVEVERDAHTFTVRLPLLRVGEEKSGAAIETH</sequence>
<feature type="transmembrane region" description="Helical" evidence="1">
    <location>
        <begin position="117"/>
        <end position="139"/>
    </location>
</feature>
<dbReference type="Proteomes" id="UP000322791">
    <property type="component" value="Unassembled WGS sequence"/>
</dbReference>
<dbReference type="InterPro" id="IPR010559">
    <property type="entry name" value="Sig_transdc_His_kin_internal"/>
</dbReference>
<dbReference type="GO" id="GO:0016020">
    <property type="term" value="C:membrane"/>
    <property type="evidence" value="ECO:0007669"/>
    <property type="project" value="InterPro"/>
</dbReference>
<evidence type="ECO:0000313" key="4">
    <source>
        <dbReference type="Proteomes" id="UP000322791"/>
    </source>
</evidence>
<evidence type="ECO:0000313" key="3">
    <source>
        <dbReference type="EMBL" id="TYZ14439.1"/>
    </source>
</evidence>
<feature type="transmembrane region" description="Helical" evidence="1">
    <location>
        <begin position="9"/>
        <end position="32"/>
    </location>
</feature>
<feature type="domain" description="Signal transduction histidine kinase internal region" evidence="2">
    <location>
        <begin position="159"/>
        <end position="236"/>
    </location>
</feature>
<gene>
    <name evidence="3" type="ORF">FY528_01545</name>
</gene>
<dbReference type="PANTHER" id="PTHR34220">
    <property type="entry name" value="SENSOR HISTIDINE KINASE YPDA"/>
    <property type="match status" value="1"/>
</dbReference>
<dbReference type="SUPFAM" id="SSF55874">
    <property type="entry name" value="ATPase domain of HSP90 chaperone/DNA topoisomerase II/histidine kinase"/>
    <property type="match status" value="1"/>
</dbReference>
<proteinExistence type="predicted"/>
<dbReference type="RefSeq" id="WP_149069221.1">
    <property type="nucleotide sequence ID" value="NZ_VTHL01000001.1"/>
</dbReference>
<evidence type="ECO:0000256" key="1">
    <source>
        <dbReference type="SAM" id="Phobius"/>
    </source>
</evidence>
<keyword evidence="1" id="KW-1133">Transmembrane helix</keyword>